<evidence type="ECO:0000313" key="6">
    <source>
        <dbReference type="EMBL" id="AMS05570.1"/>
    </source>
</evidence>
<evidence type="ECO:0000256" key="2">
    <source>
        <dbReference type="ARBA" id="ARBA00022692"/>
    </source>
</evidence>
<dbReference type="InterPro" id="IPR009003">
    <property type="entry name" value="Peptidase_S1_PA"/>
</dbReference>
<comment type="subcellular location">
    <subcellularLocation>
        <location evidence="1">Membrane</location>
        <topology evidence="1">Multi-pass membrane protein</topology>
    </subcellularLocation>
</comment>
<dbReference type="Pfam" id="PF02674">
    <property type="entry name" value="Colicin_V"/>
    <property type="match status" value="1"/>
</dbReference>
<reference evidence="7 9" key="1">
    <citation type="journal article" date="2016" name="Plant Dis.">
        <title>Improved production of propionic acid using genome shuffling.</title>
        <authorList>
            <person name="Luna-Flores C.H."/>
            <person name="Palfreyman R.W."/>
            <person name="Kromer J.O."/>
            <person name="Nielsen L.K."/>
            <person name="Marcellin E."/>
        </authorList>
    </citation>
    <scope>NUCLEOTIDE SEQUENCE [LARGE SCALE GENOMIC DNA]</scope>
    <source>
        <strain evidence="7 9">F3E8</strain>
    </source>
</reference>
<feature type="transmembrane region" description="Helical" evidence="5">
    <location>
        <begin position="61"/>
        <end position="78"/>
    </location>
</feature>
<dbReference type="InterPro" id="IPR003825">
    <property type="entry name" value="Colicin-V_CvpA"/>
</dbReference>
<dbReference type="Proteomes" id="UP000075221">
    <property type="component" value="Chromosome"/>
</dbReference>
<dbReference type="GO" id="GO:0004252">
    <property type="term" value="F:serine-type endopeptidase activity"/>
    <property type="evidence" value="ECO:0007669"/>
    <property type="project" value="InterPro"/>
</dbReference>
<dbReference type="NCBIfam" id="NF033740">
    <property type="entry name" value="MarP_fam_protase"/>
    <property type="match status" value="1"/>
</dbReference>
<dbReference type="GO" id="GO:0016020">
    <property type="term" value="C:membrane"/>
    <property type="evidence" value="ECO:0007669"/>
    <property type="project" value="UniProtKB-SubCell"/>
</dbReference>
<dbReference type="SUPFAM" id="SSF50494">
    <property type="entry name" value="Trypsin-like serine proteases"/>
    <property type="match status" value="1"/>
</dbReference>
<gene>
    <name evidence="7" type="ORF">A8L58_10495</name>
    <name evidence="6" type="ORF">AXH35_09055</name>
</gene>
<feature type="transmembrane region" description="Helical" evidence="5">
    <location>
        <begin position="29"/>
        <end position="49"/>
    </location>
</feature>
<reference evidence="6 8" key="2">
    <citation type="submission" date="2016-02" db="EMBL/GenBank/DDBJ databases">
        <title>Complete Genome Sequence of Propionibacterium acidipropionici ATCC 55737.</title>
        <authorList>
            <person name="Luna Flores C.H."/>
            <person name="Nielsen L.K."/>
            <person name="Marcellin E."/>
        </authorList>
    </citation>
    <scope>NUCLEOTIDE SEQUENCE [LARGE SCALE GENOMIC DNA]</scope>
    <source>
        <strain evidence="6 8">ATCC 55737</strain>
    </source>
</reference>
<dbReference type="Proteomes" id="UP000178666">
    <property type="component" value="Chromosome"/>
</dbReference>
<sequence>MTGSVILDVVLILLLIAQARRGWRRGAVIGVLSLAGLILGAWFGLWLAGRAGDWMASGTDLGALWIAIARIALFVLAAEAGESLLSGIGMRLRAANRIPTLRTADSLIGSVVSVVVAAVVLTVAAGAVRPLLPPTGSQAVAGSKVLATVDRAVPDSVNRAANRLAGTLADGFPRVFSGLDVEPELPARTPDQSVTQSAGVQKAGASIVKVRSTATQCSRASEGTGWVSATNRIVTNAHVVAGASTVSIETQSGRTLRATVVSYDPDLDLAVLRVPDLGLTPLQMDASVSSGDQTIVAGYPLDGPYTLRAATVRGTLEARGENIYATRTVVREVMAVRGTVQPGNSGGPLLTTDGKVAGTVFARSTSDSDTGYVLTNNATRSMIAAGASDTTAAATQACTSD</sequence>
<dbReference type="Gene3D" id="2.40.10.10">
    <property type="entry name" value="Trypsin-like serine proteases"/>
    <property type="match status" value="2"/>
</dbReference>
<dbReference type="InterPro" id="IPR043504">
    <property type="entry name" value="Peptidase_S1_PA_chymotrypsin"/>
</dbReference>
<keyword evidence="6" id="KW-0645">Protease</keyword>
<name>A0AAC8YFH7_9ACTN</name>
<keyword evidence="3 5" id="KW-1133">Transmembrane helix</keyword>
<keyword evidence="9" id="KW-1185">Reference proteome</keyword>
<keyword evidence="2 5" id="KW-0812">Transmembrane</keyword>
<dbReference type="OMA" id="YRQGFVV"/>
<accession>A0AAC8YFH7</accession>
<dbReference type="RefSeq" id="WP_015071876.1">
    <property type="nucleotide sequence ID" value="NZ_CP014352.1"/>
</dbReference>
<evidence type="ECO:0000256" key="3">
    <source>
        <dbReference type="ARBA" id="ARBA00022989"/>
    </source>
</evidence>
<dbReference type="EMBL" id="CP014352">
    <property type="protein sequence ID" value="AMS05570.1"/>
    <property type="molecule type" value="Genomic_DNA"/>
</dbReference>
<feature type="transmembrane region" description="Helical" evidence="5">
    <location>
        <begin position="107"/>
        <end position="128"/>
    </location>
</feature>
<dbReference type="GO" id="GO:0009403">
    <property type="term" value="P:toxin biosynthetic process"/>
    <property type="evidence" value="ECO:0007669"/>
    <property type="project" value="InterPro"/>
</dbReference>
<evidence type="ECO:0000256" key="5">
    <source>
        <dbReference type="SAM" id="Phobius"/>
    </source>
</evidence>
<protein>
    <submittedName>
        <fullName evidence="6">Serine protease</fullName>
    </submittedName>
</protein>
<evidence type="ECO:0000256" key="4">
    <source>
        <dbReference type="ARBA" id="ARBA00023136"/>
    </source>
</evidence>
<evidence type="ECO:0000313" key="8">
    <source>
        <dbReference type="Proteomes" id="UP000075221"/>
    </source>
</evidence>
<dbReference type="AlphaFoldDB" id="A0AAC8YFH7"/>
<keyword evidence="4 5" id="KW-0472">Membrane</keyword>
<dbReference type="GO" id="GO:0006508">
    <property type="term" value="P:proteolysis"/>
    <property type="evidence" value="ECO:0007669"/>
    <property type="project" value="UniProtKB-KW"/>
</dbReference>
<keyword evidence="6" id="KW-0378">Hydrolase</keyword>
<dbReference type="EMBL" id="CP015970">
    <property type="protein sequence ID" value="AOZ47041.1"/>
    <property type="molecule type" value="Genomic_DNA"/>
</dbReference>
<dbReference type="PANTHER" id="PTHR22939">
    <property type="entry name" value="SERINE PROTEASE FAMILY S1C HTRA-RELATED"/>
    <property type="match status" value="1"/>
</dbReference>
<evidence type="ECO:0000313" key="7">
    <source>
        <dbReference type="EMBL" id="AOZ47041.1"/>
    </source>
</evidence>
<evidence type="ECO:0000256" key="1">
    <source>
        <dbReference type="ARBA" id="ARBA00004141"/>
    </source>
</evidence>
<dbReference type="InterPro" id="IPR001940">
    <property type="entry name" value="Peptidase_S1C"/>
</dbReference>
<evidence type="ECO:0000313" key="9">
    <source>
        <dbReference type="Proteomes" id="UP000178666"/>
    </source>
</evidence>
<proteinExistence type="predicted"/>
<dbReference type="InterPro" id="IPR047680">
    <property type="entry name" value="MarP-like"/>
</dbReference>
<dbReference type="PANTHER" id="PTHR22939:SF129">
    <property type="entry name" value="SERINE PROTEASE HTRA2, MITOCHONDRIAL"/>
    <property type="match status" value="1"/>
</dbReference>
<organism evidence="6 8">
    <name type="scientific">Acidipropionibacterium acidipropionici</name>
    <dbReference type="NCBI Taxonomy" id="1748"/>
    <lineage>
        <taxon>Bacteria</taxon>
        <taxon>Bacillati</taxon>
        <taxon>Actinomycetota</taxon>
        <taxon>Actinomycetes</taxon>
        <taxon>Propionibacteriales</taxon>
        <taxon>Propionibacteriaceae</taxon>
        <taxon>Acidipropionibacterium</taxon>
    </lineage>
</organism>
<dbReference type="PRINTS" id="PR00834">
    <property type="entry name" value="PROTEASES2C"/>
</dbReference>
<dbReference type="Pfam" id="PF13365">
    <property type="entry name" value="Trypsin_2"/>
    <property type="match status" value="1"/>
</dbReference>